<feature type="signal peptide" evidence="9">
    <location>
        <begin position="1"/>
        <end position="21"/>
    </location>
</feature>
<dbReference type="FunFam" id="2.40.10.10:FF:000146">
    <property type="entry name" value="Serine protease 53"/>
    <property type="match status" value="1"/>
</dbReference>
<organism evidence="11 12">
    <name type="scientific">Drosophila rubida</name>
    <dbReference type="NCBI Taxonomy" id="30044"/>
    <lineage>
        <taxon>Eukaryota</taxon>
        <taxon>Metazoa</taxon>
        <taxon>Ecdysozoa</taxon>
        <taxon>Arthropoda</taxon>
        <taxon>Hexapoda</taxon>
        <taxon>Insecta</taxon>
        <taxon>Pterygota</taxon>
        <taxon>Neoptera</taxon>
        <taxon>Endopterygota</taxon>
        <taxon>Diptera</taxon>
        <taxon>Brachycera</taxon>
        <taxon>Muscomorpha</taxon>
        <taxon>Ephydroidea</taxon>
        <taxon>Drosophilidae</taxon>
        <taxon>Drosophila</taxon>
    </lineage>
</organism>
<dbReference type="PROSITE" id="PS50240">
    <property type="entry name" value="TRYPSIN_DOM"/>
    <property type="match status" value="1"/>
</dbReference>
<dbReference type="Proteomes" id="UP001200034">
    <property type="component" value="Unassembled WGS sequence"/>
</dbReference>
<dbReference type="PROSITE" id="PS00134">
    <property type="entry name" value="TRYPSIN_HIS"/>
    <property type="match status" value="1"/>
</dbReference>
<dbReference type="InterPro" id="IPR043504">
    <property type="entry name" value="Peptidase_S1_PA_chymotrypsin"/>
</dbReference>
<evidence type="ECO:0000256" key="8">
    <source>
        <dbReference type="ARBA" id="ARBA00023157"/>
    </source>
</evidence>
<protein>
    <recommendedName>
        <fullName evidence="10">Peptidase S1 domain-containing protein</fullName>
    </recommendedName>
</protein>
<evidence type="ECO:0000256" key="7">
    <source>
        <dbReference type="ARBA" id="ARBA00023145"/>
    </source>
</evidence>
<evidence type="ECO:0000259" key="10">
    <source>
        <dbReference type="PROSITE" id="PS50240"/>
    </source>
</evidence>
<dbReference type="Pfam" id="PF00089">
    <property type="entry name" value="Trypsin"/>
    <property type="match status" value="1"/>
</dbReference>
<dbReference type="Gene3D" id="2.40.10.10">
    <property type="entry name" value="Trypsin-like serine proteases"/>
    <property type="match status" value="1"/>
</dbReference>
<dbReference type="Pfam" id="PF16030">
    <property type="entry name" value="GD_N"/>
    <property type="match status" value="1"/>
</dbReference>
<comment type="subcellular location">
    <subcellularLocation>
        <location evidence="1">Secreted</location>
    </subcellularLocation>
</comment>
<accession>A0AAD4KCV9</accession>
<name>A0AAD4KCV9_9MUSC</name>
<keyword evidence="6" id="KW-0720">Serine protease</keyword>
<proteinExistence type="predicted"/>
<evidence type="ECO:0000256" key="3">
    <source>
        <dbReference type="ARBA" id="ARBA00022670"/>
    </source>
</evidence>
<dbReference type="InterPro" id="IPR001314">
    <property type="entry name" value="Peptidase_S1A"/>
</dbReference>
<evidence type="ECO:0000256" key="6">
    <source>
        <dbReference type="ARBA" id="ARBA00022825"/>
    </source>
</evidence>
<dbReference type="GO" id="GO:0004252">
    <property type="term" value="F:serine-type endopeptidase activity"/>
    <property type="evidence" value="ECO:0007669"/>
    <property type="project" value="InterPro"/>
</dbReference>
<keyword evidence="2" id="KW-0964">Secreted</keyword>
<feature type="domain" description="Peptidase S1" evidence="10">
    <location>
        <begin position="263"/>
        <end position="505"/>
    </location>
</feature>
<keyword evidence="4 9" id="KW-0732">Signal</keyword>
<dbReference type="PANTHER" id="PTHR24258">
    <property type="entry name" value="SERINE PROTEASE-RELATED"/>
    <property type="match status" value="1"/>
</dbReference>
<evidence type="ECO:0000256" key="5">
    <source>
        <dbReference type="ARBA" id="ARBA00022801"/>
    </source>
</evidence>
<evidence type="ECO:0000313" key="11">
    <source>
        <dbReference type="EMBL" id="KAH8388323.1"/>
    </source>
</evidence>
<keyword evidence="7" id="KW-0865">Zymogen</keyword>
<dbReference type="PANTHER" id="PTHR24258:SF140">
    <property type="entry name" value="BCDNA.GH08420-RELATED"/>
    <property type="match status" value="1"/>
</dbReference>
<sequence>MSSPLHLHLLQVSLLLTLSVGQQLPENACAQHFRYVQSGFGGFHGELTLPLQNGRNRIDVRFSQRGQQDVFVVGALLPHPDDATVRANFLAAKFRLSLWPDAKGILPKLTRLSFNEATLCTASDYGPPSSFFNRFYVIDYNARQATATAPAPALLNGFRGGNSDVDVKTVFINAPAGRQLPVDKIPDFINSWINEPSSTAAAAAPSAAWSTTVQLPWPTAPPTSATTATVIPLPPPLPAFNEQAVPRSAFFSCGQEGLTTPFIQRGKEFPRGQYPWLTAVFHKENFALAFKCGGSLISATLVITAAHCVYKMKEDRVVVSMGRYDLDNYHEEGEQGRDVVRILTHPDYSSRLQLQPDADLALVTLHRPVIFNDIIRPICLWESAESEVTVEVGTVAGWGTDELGNSMTRYPRVVEAKIATEADCARQWKVQRVMERTICAGNLDGSGPCLGDSGGGLMIKRNNRWLLRGIVSQGERSTVGHCNLNQYVLYCDLSKHAAWIRQNLN</sequence>
<keyword evidence="8" id="KW-1015">Disulfide bond</keyword>
<evidence type="ECO:0000256" key="4">
    <source>
        <dbReference type="ARBA" id="ARBA00022729"/>
    </source>
</evidence>
<dbReference type="SMART" id="SM00020">
    <property type="entry name" value="Tryp_SPc"/>
    <property type="match status" value="1"/>
</dbReference>
<dbReference type="InterPro" id="IPR009003">
    <property type="entry name" value="Peptidase_S1_PA"/>
</dbReference>
<dbReference type="SUPFAM" id="SSF50494">
    <property type="entry name" value="Trypsin-like serine proteases"/>
    <property type="match status" value="1"/>
</dbReference>
<evidence type="ECO:0000256" key="1">
    <source>
        <dbReference type="ARBA" id="ARBA00004613"/>
    </source>
</evidence>
<dbReference type="GO" id="GO:0006508">
    <property type="term" value="P:proteolysis"/>
    <property type="evidence" value="ECO:0007669"/>
    <property type="project" value="UniProtKB-KW"/>
</dbReference>
<dbReference type="AlphaFoldDB" id="A0AAD4KCV9"/>
<dbReference type="InterPro" id="IPR031986">
    <property type="entry name" value="GD_N"/>
</dbReference>
<keyword evidence="5" id="KW-0378">Hydrolase</keyword>
<keyword evidence="3" id="KW-0645">Protease</keyword>
<dbReference type="GO" id="GO:0005576">
    <property type="term" value="C:extracellular region"/>
    <property type="evidence" value="ECO:0007669"/>
    <property type="project" value="UniProtKB-SubCell"/>
</dbReference>
<evidence type="ECO:0000313" key="12">
    <source>
        <dbReference type="Proteomes" id="UP001200034"/>
    </source>
</evidence>
<feature type="chain" id="PRO_5041971654" description="Peptidase S1 domain-containing protein" evidence="9">
    <location>
        <begin position="22"/>
        <end position="505"/>
    </location>
</feature>
<comment type="caution">
    <text evidence="11">The sequence shown here is derived from an EMBL/GenBank/DDBJ whole genome shotgun (WGS) entry which is preliminary data.</text>
</comment>
<gene>
    <name evidence="11" type="ORF">KR093_003859</name>
</gene>
<evidence type="ECO:0000256" key="9">
    <source>
        <dbReference type="SAM" id="SignalP"/>
    </source>
</evidence>
<dbReference type="InterPro" id="IPR018114">
    <property type="entry name" value="TRYPSIN_HIS"/>
</dbReference>
<keyword evidence="12" id="KW-1185">Reference proteome</keyword>
<dbReference type="CDD" id="cd00190">
    <property type="entry name" value="Tryp_SPc"/>
    <property type="match status" value="1"/>
</dbReference>
<dbReference type="PRINTS" id="PR00722">
    <property type="entry name" value="CHYMOTRYPSIN"/>
</dbReference>
<reference evidence="11" key="1">
    <citation type="journal article" date="2021" name="Mol. Ecol. Resour.">
        <title>Phylogenomic analyses of the genus Drosophila reveals genomic signals of climate adaptation.</title>
        <authorList>
            <person name="Li F."/>
            <person name="Rane R.V."/>
            <person name="Luria V."/>
            <person name="Xiong Z."/>
            <person name="Chen J."/>
            <person name="Li Z."/>
            <person name="Catullo R.A."/>
            <person name="Griffin P.C."/>
            <person name="Schiffer M."/>
            <person name="Pearce S."/>
            <person name="Lee S.F."/>
            <person name="McElroy K."/>
            <person name="Stocker A."/>
            <person name="Shirriffs J."/>
            <person name="Cockerell F."/>
            <person name="Coppin C."/>
            <person name="Sgro C.M."/>
            <person name="Karger A."/>
            <person name="Cain J.W."/>
            <person name="Weber J.A."/>
            <person name="Santpere G."/>
            <person name="Kirschner M.W."/>
            <person name="Hoffmann A.A."/>
            <person name="Oakeshott J.G."/>
            <person name="Zhang G."/>
        </authorList>
    </citation>
    <scope>NUCLEOTIDE SEQUENCE</scope>
    <source>
        <strain evidence="11">BGI-SZ-2011g</strain>
    </source>
</reference>
<dbReference type="InterPro" id="IPR001254">
    <property type="entry name" value="Trypsin_dom"/>
</dbReference>
<dbReference type="EMBL" id="JAJJHW010000014">
    <property type="protein sequence ID" value="KAH8388323.1"/>
    <property type="molecule type" value="Genomic_DNA"/>
</dbReference>
<evidence type="ECO:0000256" key="2">
    <source>
        <dbReference type="ARBA" id="ARBA00022525"/>
    </source>
</evidence>